<evidence type="ECO:0000313" key="1">
    <source>
        <dbReference type="EMBL" id="KAJ7759132.1"/>
    </source>
</evidence>
<dbReference type="EMBL" id="JARKIB010000040">
    <property type="protein sequence ID" value="KAJ7759132.1"/>
    <property type="molecule type" value="Genomic_DNA"/>
</dbReference>
<dbReference type="AlphaFoldDB" id="A0AAD7JBW4"/>
<name>A0AAD7JBW4_9AGAR</name>
<comment type="caution">
    <text evidence="1">The sequence shown here is derived from an EMBL/GenBank/DDBJ whole genome shotgun (WGS) entry which is preliminary data.</text>
</comment>
<protein>
    <submittedName>
        <fullName evidence="1">Uncharacterized protein</fullName>
    </submittedName>
</protein>
<proteinExistence type="predicted"/>
<sequence length="224" mass="25852">MSGAEPAARAVNTRLPENNRYVLLRSFEERERHLQELETFMETMPPASRATLLPDPMNAQIPSYYANMPEMVQKWVWRRPEVVNISRFRHSSGLDQPQEPLSDGPGNVPNRYTVRCRNEEELDRHLGELGAYCRAQGESYDAFNCLNWFKTNGAYYLPHFTPDSFLYVATLSPQVLKWVNGRDEVITIEPIPVPSGGDSDLKNPRRGRWMVAGARIWAWLRRLC</sequence>
<dbReference type="Proteomes" id="UP001215598">
    <property type="component" value="Unassembled WGS sequence"/>
</dbReference>
<gene>
    <name evidence="1" type="ORF">B0H16DRAFT_1534479</name>
</gene>
<accession>A0AAD7JBW4</accession>
<reference evidence="1" key="1">
    <citation type="submission" date="2023-03" db="EMBL/GenBank/DDBJ databases">
        <title>Massive genome expansion in bonnet fungi (Mycena s.s.) driven by repeated elements and novel gene families across ecological guilds.</title>
        <authorList>
            <consortium name="Lawrence Berkeley National Laboratory"/>
            <person name="Harder C.B."/>
            <person name="Miyauchi S."/>
            <person name="Viragh M."/>
            <person name="Kuo A."/>
            <person name="Thoen E."/>
            <person name="Andreopoulos B."/>
            <person name="Lu D."/>
            <person name="Skrede I."/>
            <person name="Drula E."/>
            <person name="Henrissat B."/>
            <person name="Morin E."/>
            <person name="Kohler A."/>
            <person name="Barry K."/>
            <person name="LaButti K."/>
            <person name="Morin E."/>
            <person name="Salamov A."/>
            <person name="Lipzen A."/>
            <person name="Mereny Z."/>
            <person name="Hegedus B."/>
            <person name="Baldrian P."/>
            <person name="Stursova M."/>
            <person name="Weitz H."/>
            <person name="Taylor A."/>
            <person name="Grigoriev I.V."/>
            <person name="Nagy L.G."/>
            <person name="Martin F."/>
            <person name="Kauserud H."/>
        </authorList>
    </citation>
    <scope>NUCLEOTIDE SEQUENCE</scope>
    <source>
        <strain evidence="1">CBHHK182m</strain>
    </source>
</reference>
<organism evidence="1 2">
    <name type="scientific">Mycena metata</name>
    <dbReference type="NCBI Taxonomy" id="1033252"/>
    <lineage>
        <taxon>Eukaryota</taxon>
        <taxon>Fungi</taxon>
        <taxon>Dikarya</taxon>
        <taxon>Basidiomycota</taxon>
        <taxon>Agaricomycotina</taxon>
        <taxon>Agaricomycetes</taxon>
        <taxon>Agaricomycetidae</taxon>
        <taxon>Agaricales</taxon>
        <taxon>Marasmiineae</taxon>
        <taxon>Mycenaceae</taxon>
        <taxon>Mycena</taxon>
    </lineage>
</organism>
<keyword evidence="2" id="KW-1185">Reference proteome</keyword>
<evidence type="ECO:0000313" key="2">
    <source>
        <dbReference type="Proteomes" id="UP001215598"/>
    </source>
</evidence>